<keyword evidence="2" id="KW-1185">Reference proteome</keyword>
<evidence type="ECO:0000313" key="1">
    <source>
        <dbReference type="EMBL" id="CAD7005374.1"/>
    </source>
</evidence>
<sequence length="107" mass="11690">MGCECLSCPKSLIEGEISYQDYLLFTSLDDLISVNGCGVGEHEGRHWKTESAIINEAIVFGSNQHSVAAEVEYSKANRADLPVIDHPSRGDHSFIYNDSSPGFGLEL</sequence>
<name>A0A811V374_CERCA</name>
<reference evidence="1" key="1">
    <citation type="submission" date="2020-11" db="EMBL/GenBank/DDBJ databases">
        <authorList>
            <person name="Whitehead M."/>
        </authorList>
    </citation>
    <scope>NUCLEOTIDE SEQUENCE</scope>
    <source>
        <strain evidence="1">EGII</strain>
    </source>
</reference>
<evidence type="ECO:0000313" key="2">
    <source>
        <dbReference type="Proteomes" id="UP000606786"/>
    </source>
</evidence>
<accession>A0A811V374</accession>
<proteinExistence type="predicted"/>
<protein>
    <submittedName>
        <fullName evidence="1">(Mediterranean fruit fly) hypothetical protein</fullName>
    </submittedName>
</protein>
<dbReference type="Proteomes" id="UP000606786">
    <property type="component" value="Unassembled WGS sequence"/>
</dbReference>
<comment type="caution">
    <text evidence="1">The sequence shown here is derived from an EMBL/GenBank/DDBJ whole genome shotgun (WGS) entry which is preliminary data.</text>
</comment>
<organism evidence="1 2">
    <name type="scientific">Ceratitis capitata</name>
    <name type="common">Mediterranean fruit fly</name>
    <name type="synonym">Tephritis capitata</name>
    <dbReference type="NCBI Taxonomy" id="7213"/>
    <lineage>
        <taxon>Eukaryota</taxon>
        <taxon>Metazoa</taxon>
        <taxon>Ecdysozoa</taxon>
        <taxon>Arthropoda</taxon>
        <taxon>Hexapoda</taxon>
        <taxon>Insecta</taxon>
        <taxon>Pterygota</taxon>
        <taxon>Neoptera</taxon>
        <taxon>Endopterygota</taxon>
        <taxon>Diptera</taxon>
        <taxon>Brachycera</taxon>
        <taxon>Muscomorpha</taxon>
        <taxon>Tephritoidea</taxon>
        <taxon>Tephritidae</taxon>
        <taxon>Ceratitis</taxon>
        <taxon>Ceratitis</taxon>
    </lineage>
</organism>
<dbReference type="AlphaFoldDB" id="A0A811V374"/>
<gene>
    <name evidence="1" type="ORF">CCAP1982_LOCUS13734</name>
</gene>
<dbReference type="EMBL" id="CAJHJT010000034">
    <property type="protein sequence ID" value="CAD7005374.1"/>
    <property type="molecule type" value="Genomic_DNA"/>
</dbReference>